<evidence type="ECO:0000313" key="1">
    <source>
        <dbReference type="EMBL" id="SHK24861.1"/>
    </source>
</evidence>
<protein>
    <submittedName>
        <fullName evidence="1">Broad specificity phosphatase PhoE</fullName>
    </submittedName>
</protein>
<dbReference type="GO" id="GO:0016791">
    <property type="term" value="F:phosphatase activity"/>
    <property type="evidence" value="ECO:0007669"/>
    <property type="project" value="TreeGrafter"/>
</dbReference>
<dbReference type="Proteomes" id="UP000324252">
    <property type="component" value="Unassembled WGS sequence"/>
</dbReference>
<dbReference type="CDD" id="cd07067">
    <property type="entry name" value="HP_PGM_like"/>
    <property type="match status" value="1"/>
</dbReference>
<name>A0A1H0I8I4_9RHOB</name>
<dbReference type="InterPro" id="IPR050275">
    <property type="entry name" value="PGM_Phosphatase"/>
</dbReference>
<accession>A0A1H0I8I4</accession>
<dbReference type="PANTHER" id="PTHR48100:SF1">
    <property type="entry name" value="HISTIDINE PHOSPHATASE FAMILY PROTEIN-RELATED"/>
    <property type="match status" value="1"/>
</dbReference>
<sequence length="190" mass="21077">MSRVFWVRHGPTHARSMVGWSDLPADLSDAAALDRLHAFLPPGAVVVSSDLSRAADTADAIARGRARLPHDADLREMHFGDWELKRFDEVEDQAHIRAFWEQPGDLRPPGGESWHEVTARVDRAVSRLIAAHPGHDIVAVAHFGVILTQLQQGLRIGAYEAFGHRIDNLSVTELTRAGDGWQVGRINHRP</sequence>
<keyword evidence="2" id="KW-1185">Reference proteome</keyword>
<dbReference type="Gene3D" id="3.40.50.1240">
    <property type="entry name" value="Phosphoglycerate mutase-like"/>
    <property type="match status" value="1"/>
</dbReference>
<dbReference type="GO" id="GO:0005737">
    <property type="term" value="C:cytoplasm"/>
    <property type="evidence" value="ECO:0007669"/>
    <property type="project" value="TreeGrafter"/>
</dbReference>
<dbReference type="RefSeq" id="WP_149788509.1">
    <property type="nucleotide sequence ID" value="NZ_FNIO01000004.1"/>
</dbReference>
<dbReference type="OrthoDB" id="8347407at2"/>
<dbReference type="SUPFAM" id="SSF53254">
    <property type="entry name" value="Phosphoglycerate mutase-like"/>
    <property type="match status" value="1"/>
</dbReference>
<evidence type="ECO:0000313" key="2">
    <source>
        <dbReference type="Proteomes" id="UP000324252"/>
    </source>
</evidence>
<reference evidence="1 2" key="1">
    <citation type="submission" date="2016-11" db="EMBL/GenBank/DDBJ databases">
        <authorList>
            <person name="Varghese N."/>
            <person name="Submissions S."/>
        </authorList>
    </citation>
    <scope>NUCLEOTIDE SEQUENCE [LARGE SCALE GENOMIC DNA]</scope>
    <source>
        <strain evidence="1 2">DSM 29620</strain>
    </source>
</reference>
<organism evidence="1 2">
    <name type="scientific">Lutimaribacter pacificus</name>
    <dbReference type="NCBI Taxonomy" id="391948"/>
    <lineage>
        <taxon>Bacteria</taxon>
        <taxon>Pseudomonadati</taxon>
        <taxon>Pseudomonadota</taxon>
        <taxon>Alphaproteobacteria</taxon>
        <taxon>Rhodobacterales</taxon>
        <taxon>Roseobacteraceae</taxon>
        <taxon>Lutimaribacter</taxon>
    </lineage>
</organism>
<dbReference type="InterPro" id="IPR029033">
    <property type="entry name" value="His_PPase_superfam"/>
</dbReference>
<dbReference type="SMART" id="SM00855">
    <property type="entry name" value="PGAM"/>
    <property type="match status" value="1"/>
</dbReference>
<dbReference type="Pfam" id="PF00300">
    <property type="entry name" value="His_Phos_1"/>
    <property type="match status" value="1"/>
</dbReference>
<dbReference type="PANTHER" id="PTHR48100">
    <property type="entry name" value="BROAD-SPECIFICITY PHOSPHATASE YOR283W-RELATED"/>
    <property type="match status" value="1"/>
</dbReference>
<proteinExistence type="predicted"/>
<dbReference type="AlphaFoldDB" id="A0A1H0I8I4"/>
<dbReference type="EMBL" id="FQZZ01000004">
    <property type="protein sequence ID" value="SHK24861.1"/>
    <property type="molecule type" value="Genomic_DNA"/>
</dbReference>
<dbReference type="InterPro" id="IPR013078">
    <property type="entry name" value="His_Pase_superF_clade-1"/>
</dbReference>
<gene>
    <name evidence="1" type="ORF">SAMN05444142_10493</name>
</gene>